<name>A0A448SEL2_SERFO</name>
<organism evidence="2 3">
    <name type="scientific">Serratia fonticola</name>
    <dbReference type="NCBI Taxonomy" id="47917"/>
    <lineage>
        <taxon>Bacteria</taxon>
        <taxon>Pseudomonadati</taxon>
        <taxon>Pseudomonadota</taxon>
        <taxon>Gammaproteobacteria</taxon>
        <taxon>Enterobacterales</taxon>
        <taxon>Yersiniaceae</taxon>
        <taxon>Serratia</taxon>
    </lineage>
</organism>
<dbReference type="Proteomes" id="UP000270487">
    <property type="component" value="Chromosome"/>
</dbReference>
<reference evidence="2 3" key="1">
    <citation type="submission" date="2018-12" db="EMBL/GenBank/DDBJ databases">
        <authorList>
            <consortium name="Pathogen Informatics"/>
        </authorList>
    </citation>
    <scope>NUCLEOTIDE SEQUENCE [LARGE SCALE GENOMIC DNA]</scope>
    <source>
        <strain evidence="2 3">NCTC13193</strain>
    </source>
</reference>
<proteinExistence type="predicted"/>
<dbReference type="InterPro" id="IPR029058">
    <property type="entry name" value="AB_hydrolase_fold"/>
</dbReference>
<dbReference type="EMBL" id="LR134492">
    <property type="protein sequence ID" value="VEI66152.1"/>
    <property type="molecule type" value="Genomic_DNA"/>
</dbReference>
<sequence length="115" mass="13296">MMNIFVYDPSDLTEALFKTRLDNILAHRDHLENFVKSLSVNPKQFPDFSPRLGEIKAQTLIVWGRNDRFVPMDTGLRLLAGIAGSQLHVFSNCGHWAQWEHADTFNRMVVDFLKH</sequence>
<evidence type="ECO:0000313" key="3">
    <source>
        <dbReference type="Proteomes" id="UP000270487"/>
    </source>
</evidence>
<gene>
    <name evidence="2" type="primary">mhpC_2</name>
    <name evidence="2" type="ORF">NCTC13193_01537</name>
</gene>
<dbReference type="AlphaFoldDB" id="A0A448SEL2"/>
<dbReference type="EC" id="3.7.1.14" evidence="2"/>
<keyword evidence="2" id="KW-0378">Hydrolase</keyword>
<evidence type="ECO:0000313" key="2">
    <source>
        <dbReference type="EMBL" id="VEI66152.1"/>
    </source>
</evidence>
<dbReference type="SUPFAM" id="SSF53474">
    <property type="entry name" value="alpha/beta-Hydrolases"/>
    <property type="match status" value="1"/>
</dbReference>
<evidence type="ECO:0000259" key="1">
    <source>
        <dbReference type="Pfam" id="PF00561"/>
    </source>
</evidence>
<feature type="domain" description="AB hydrolase-1" evidence="1">
    <location>
        <begin position="48"/>
        <end position="102"/>
    </location>
</feature>
<accession>A0A448SEL2</accession>
<dbReference type="PANTHER" id="PTHR43689:SF8">
    <property type="entry name" value="ALPHA_BETA-HYDROLASES SUPERFAMILY PROTEIN"/>
    <property type="match status" value="1"/>
</dbReference>
<dbReference type="Pfam" id="PF00561">
    <property type="entry name" value="Abhydrolase_1"/>
    <property type="match status" value="1"/>
</dbReference>
<dbReference type="GO" id="GO:0016787">
    <property type="term" value="F:hydrolase activity"/>
    <property type="evidence" value="ECO:0007669"/>
    <property type="project" value="UniProtKB-KW"/>
</dbReference>
<dbReference type="PANTHER" id="PTHR43689">
    <property type="entry name" value="HYDROLASE"/>
    <property type="match status" value="1"/>
</dbReference>
<dbReference type="Gene3D" id="3.40.50.1820">
    <property type="entry name" value="alpha/beta hydrolase"/>
    <property type="match status" value="1"/>
</dbReference>
<dbReference type="InterPro" id="IPR000073">
    <property type="entry name" value="AB_hydrolase_1"/>
</dbReference>
<protein>
    <submittedName>
        <fullName evidence="2">2-hydroxy-6-oxononadienedioate/2-hydroxy-6-oxonon atrienedioate hydrolase</fullName>
        <ecNumber evidence="2">3.7.1.14</ecNumber>
    </submittedName>
</protein>